<dbReference type="SUPFAM" id="SSF47391">
    <property type="entry name" value="Dimerization-anchoring domain of cAMP-dependent PK regulatory subunit"/>
    <property type="match status" value="1"/>
</dbReference>
<dbReference type="PANTHER" id="PTHR14952">
    <property type="entry name" value="ROPPORIN-1-LIKE PROTEIN"/>
    <property type="match status" value="1"/>
</dbReference>
<name>A0AAU9UW27_EUPED</name>
<keyword evidence="4" id="KW-0966">Cell projection</keyword>
<comment type="caution">
    <text evidence="7">The sequence shown here is derived from an EMBL/GenBank/DDBJ whole genome shotgun (WGS) entry which is preliminary data.</text>
</comment>
<evidence type="ECO:0000256" key="5">
    <source>
        <dbReference type="ARBA" id="ARBA00035651"/>
    </source>
</evidence>
<dbReference type="EMBL" id="CAKOGL010000024">
    <property type="protein sequence ID" value="CAH2101799.1"/>
    <property type="molecule type" value="Genomic_DNA"/>
</dbReference>
<evidence type="ECO:0000256" key="6">
    <source>
        <dbReference type="SAM" id="MobiDB-lite"/>
    </source>
</evidence>
<dbReference type="GO" id="GO:0031514">
    <property type="term" value="C:motile cilium"/>
    <property type="evidence" value="ECO:0007669"/>
    <property type="project" value="UniProtKB-SubCell"/>
</dbReference>
<dbReference type="Proteomes" id="UP001153954">
    <property type="component" value="Unassembled WGS sequence"/>
</dbReference>
<dbReference type="Gene3D" id="1.20.890.10">
    <property type="entry name" value="cAMP-dependent protein kinase regulatory subunit, dimerization-anchoring domain"/>
    <property type="match status" value="1"/>
</dbReference>
<dbReference type="PANTHER" id="PTHR14952:SF9">
    <property type="entry name" value="EF-HAND DOMAIN-CONTAINING PROTEIN"/>
    <property type="match status" value="1"/>
</dbReference>
<evidence type="ECO:0000313" key="7">
    <source>
        <dbReference type="EMBL" id="CAH2101799.1"/>
    </source>
</evidence>
<comment type="subcellular location">
    <subcellularLocation>
        <location evidence="1">Cell projection</location>
        <location evidence="1">Cilium</location>
        <location evidence="1">Flagellum</location>
    </subcellularLocation>
</comment>
<evidence type="ECO:0000256" key="1">
    <source>
        <dbReference type="ARBA" id="ARBA00004230"/>
    </source>
</evidence>
<feature type="region of interest" description="Disordered" evidence="6">
    <location>
        <begin position="583"/>
        <end position="604"/>
    </location>
</feature>
<feature type="compositionally biased region" description="Acidic residues" evidence="6">
    <location>
        <begin position="203"/>
        <end position="219"/>
    </location>
</feature>
<protein>
    <recommendedName>
        <fullName evidence="9">Ropporin-1-like protein</fullName>
    </recommendedName>
</protein>
<organism evidence="7 8">
    <name type="scientific">Euphydryas editha</name>
    <name type="common">Edith's checkerspot</name>
    <dbReference type="NCBI Taxonomy" id="104508"/>
    <lineage>
        <taxon>Eukaryota</taxon>
        <taxon>Metazoa</taxon>
        <taxon>Ecdysozoa</taxon>
        <taxon>Arthropoda</taxon>
        <taxon>Hexapoda</taxon>
        <taxon>Insecta</taxon>
        <taxon>Pterygota</taxon>
        <taxon>Neoptera</taxon>
        <taxon>Endopterygota</taxon>
        <taxon>Lepidoptera</taxon>
        <taxon>Glossata</taxon>
        <taxon>Ditrysia</taxon>
        <taxon>Papilionoidea</taxon>
        <taxon>Nymphalidae</taxon>
        <taxon>Nymphalinae</taxon>
        <taxon>Euphydryas</taxon>
    </lineage>
</organism>
<keyword evidence="2" id="KW-0282">Flagellum</keyword>
<evidence type="ECO:0000256" key="3">
    <source>
        <dbReference type="ARBA" id="ARBA00023069"/>
    </source>
</evidence>
<evidence type="ECO:0000256" key="2">
    <source>
        <dbReference type="ARBA" id="ARBA00022846"/>
    </source>
</evidence>
<reference evidence="7" key="1">
    <citation type="submission" date="2022-03" db="EMBL/GenBank/DDBJ databases">
        <authorList>
            <person name="Tunstrom K."/>
        </authorList>
    </citation>
    <scope>NUCLEOTIDE SEQUENCE</scope>
</reference>
<proteinExistence type="inferred from homology"/>
<evidence type="ECO:0000256" key="4">
    <source>
        <dbReference type="ARBA" id="ARBA00023273"/>
    </source>
</evidence>
<gene>
    <name evidence="7" type="ORF">EEDITHA_LOCUS16517</name>
</gene>
<sequence length="604" mass="69978">MPELIEQMYCSQQIIIPPKFPYILKKYCKAAIKTQPYDLLRWSFEYFSALAQNRPPPVKLRLEYPIYNTEGGLTRGCLKVLANQLIGMSQVPLPAVRKAWDGFCLDPEELKRIFCMCEVYLREDSVPFLHFIAVAGGLLTKTLTHTMILLCETLTKEPDGGSAAIPVQDFLTMYQFLARMDASKDVKYFNGYREGQTPKPESPIEEEEHPESVEEQVDSESLSEDYWQELQEWENGRNLQKVNLINDHVPQTARLSDRLNMPVIGKIKRSPSIERAGQIEMENYLRERKGYNRVVLEFHVHFFFFPLKLPKKLRELSSARVNEAEVKSSVVQKPKEEKIEKKKEGIEIIVTDEDNQEIPLEIYGEPKEEIDAKVVDEGPDILGVEEVKDEETEKKTEETDEKERIRLFVNECFEERERRREDLERTFDEIAEIVDRFKSANYDLGMIAGRQMSTTSGEFIVSHIEKEIMDYIDDQIAILPDPDLKKKKAKPEEVAMIKEILDNFLDENMDVIIPEIEEVEEEEQPLPEVTVVYAVPGIGPPVDEDLIREFVDYALEVCKLQADVIMPRNIRHFLCPPLEKYEEPKYDDQQPKKEEVAMGGVITE</sequence>
<keyword evidence="3" id="KW-0969">Cilium</keyword>
<accession>A0AAU9UW27</accession>
<keyword evidence="8" id="KW-1185">Reference proteome</keyword>
<evidence type="ECO:0000313" key="8">
    <source>
        <dbReference type="Proteomes" id="UP001153954"/>
    </source>
</evidence>
<evidence type="ECO:0008006" key="9">
    <source>
        <dbReference type="Google" id="ProtNLM"/>
    </source>
</evidence>
<comment type="similarity">
    <text evidence="5">Belongs to the ropporin family.</text>
</comment>
<feature type="region of interest" description="Disordered" evidence="6">
    <location>
        <begin position="191"/>
        <end position="219"/>
    </location>
</feature>
<feature type="compositionally biased region" description="Basic and acidic residues" evidence="6">
    <location>
        <begin position="583"/>
        <end position="596"/>
    </location>
</feature>
<dbReference type="AlphaFoldDB" id="A0AAU9UW27"/>